<reference evidence="1" key="1">
    <citation type="submission" date="2020-11" db="EMBL/GenBank/DDBJ databases">
        <authorList>
            <person name="Tran Van P."/>
        </authorList>
    </citation>
    <scope>NUCLEOTIDE SEQUENCE</scope>
</reference>
<sequence length="111" mass="12880">MEWASFICETGPFHFGLVNSSVRRDTCGSTARCTIQLQNVINEEGKKRPRKVTISKTYKEREPCQMGRKTHKLSTGTRCTTIFKSLNKREPCLEGQRDPQFEHRNKVNYNI</sequence>
<gene>
    <name evidence="1" type="ORF">TGEB3V08_LOCUS8013</name>
</gene>
<organism evidence="1">
    <name type="scientific">Timema genevievae</name>
    <name type="common">Walking stick</name>
    <dbReference type="NCBI Taxonomy" id="629358"/>
    <lineage>
        <taxon>Eukaryota</taxon>
        <taxon>Metazoa</taxon>
        <taxon>Ecdysozoa</taxon>
        <taxon>Arthropoda</taxon>
        <taxon>Hexapoda</taxon>
        <taxon>Insecta</taxon>
        <taxon>Pterygota</taxon>
        <taxon>Neoptera</taxon>
        <taxon>Polyneoptera</taxon>
        <taxon>Phasmatodea</taxon>
        <taxon>Timematodea</taxon>
        <taxon>Timematoidea</taxon>
        <taxon>Timematidae</taxon>
        <taxon>Timema</taxon>
    </lineage>
</organism>
<dbReference type="EMBL" id="OE842852">
    <property type="protein sequence ID" value="CAD7601590.1"/>
    <property type="molecule type" value="Genomic_DNA"/>
</dbReference>
<dbReference type="AlphaFoldDB" id="A0A7R9K4T7"/>
<name>A0A7R9K4T7_TIMGE</name>
<proteinExistence type="predicted"/>
<protein>
    <submittedName>
        <fullName evidence="1">Uncharacterized protein</fullName>
    </submittedName>
</protein>
<accession>A0A7R9K4T7</accession>
<evidence type="ECO:0000313" key="1">
    <source>
        <dbReference type="EMBL" id="CAD7601590.1"/>
    </source>
</evidence>